<protein>
    <submittedName>
        <fullName evidence="1">10836_t:CDS:1</fullName>
    </submittedName>
</protein>
<dbReference type="Proteomes" id="UP000789525">
    <property type="component" value="Unassembled WGS sequence"/>
</dbReference>
<keyword evidence="2" id="KW-1185">Reference proteome</keyword>
<accession>A0ACA9K1F0</accession>
<evidence type="ECO:0000313" key="1">
    <source>
        <dbReference type="EMBL" id="CAG8446544.1"/>
    </source>
</evidence>
<sequence length="273" mass="30549">MIVETLIEGKIPVKALIDTTSKSNTISKHLFDKLESDHGLKGVVGDDLIGEEIKGLDLQFCIKRKWQSLGDTELIDFQIRKNPSFDLVLGQDWLWMREAKISFGHSPKTCVRHAKIVIDGMSIPLIDGDFNKASSTKNNLSKSTESKPGLAQEEVINIINKILSNIEDRLEGSLFCNNKHRKRHHGIFCNIPTVSPTPRRSNDDVPKNKSKKNKVKYSTDASSNSDTSDSDSSNSSTSSSEIEVTHVHKTRALKKRPILKRKVKGKVNYRALS</sequence>
<evidence type="ECO:0000313" key="2">
    <source>
        <dbReference type="Proteomes" id="UP000789525"/>
    </source>
</evidence>
<gene>
    <name evidence="1" type="ORF">ACOLOM_LOCUS543</name>
</gene>
<dbReference type="EMBL" id="CAJVPT010000556">
    <property type="protein sequence ID" value="CAG8446544.1"/>
    <property type="molecule type" value="Genomic_DNA"/>
</dbReference>
<name>A0ACA9K1F0_9GLOM</name>
<organism evidence="1 2">
    <name type="scientific">Acaulospora colombiana</name>
    <dbReference type="NCBI Taxonomy" id="27376"/>
    <lineage>
        <taxon>Eukaryota</taxon>
        <taxon>Fungi</taxon>
        <taxon>Fungi incertae sedis</taxon>
        <taxon>Mucoromycota</taxon>
        <taxon>Glomeromycotina</taxon>
        <taxon>Glomeromycetes</taxon>
        <taxon>Diversisporales</taxon>
        <taxon>Acaulosporaceae</taxon>
        <taxon>Acaulospora</taxon>
    </lineage>
</organism>
<proteinExistence type="predicted"/>
<comment type="caution">
    <text evidence="1">The sequence shown here is derived from an EMBL/GenBank/DDBJ whole genome shotgun (WGS) entry which is preliminary data.</text>
</comment>
<reference evidence="1" key="1">
    <citation type="submission" date="2021-06" db="EMBL/GenBank/DDBJ databases">
        <authorList>
            <person name="Kallberg Y."/>
            <person name="Tangrot J."/>
            <person name="Rosling A."/>
        </authorList>
    </citation>
    <scope>NUCLEOTIDE SEQUENCE</scope>
    <source>
        <strain evidence="1">CL356</strain>
    </source>
</reference>